<proteinExistence type="predicted"/>
<feature type="compositionally biased region" description="Polar residues" evidence="1">
    <location>
        <begin position="681"/>
        <end position="692"/>
    </location>
</feature>
<accession>A0AA43U043</accession>
<feature type="compositionally biased region" description="Polar residues" evidence="1">
    <location>
        <begin position="313"/>
        <end position="324"/>
    </location>
</feature>
<feature type="compositionally biased region" description="Polar residues" evidence="1">
    <location>
        <begin position="615"/>
        <end position="625"/>
    </location>
</feature>
<feature type="compositionally biased region" description="Basic and acidic residues" evidence="1">
    <location>
        <begin position="26"/>
        <end position="37"/>
    </location>
</feature>
<feature type="region of interest" description="Disordered" evidence="1">
    <location>
        <begin position="361"/>
        <end position="386"/>
    </location>
</feature>
<feature type="compositionally biased region" description="Polar residues" evidence="1">
    <location>
        <begin position="799"/>
        <end position="810"/>
    </location>
</feature>
<dbReference type="Proteomes" id="UP001161017">
    <property type="component" value="Unassembled WGS sequence"/>
</dbReference>
<feature type="compositionally biased region" description="Low complexity" evidence="1">
    <location>
        <begin position="286"/>
        <end position="295"/>
    </location>
</feature>
<reference evidence="2" key="1">
    <citation type="journal article" date="2023" name="Genome Biol. Evol.">
        <title>First Whole Genome Sequence and Flow Cytometry Genome Size Data for the Lichen-Forming Fungus Ramalina farinacea (Ascomycota).</title>
        <authorList>
            <person name="Llewellyn T."/>
            <person name="Mian S."/>
            <person name="Hill R."/>
            <person name="Leitch I.J."/>
            <person name="Gaya E."/>
        </authorList>
    </citation>
    <scope>NUCLEOTIDE SEQUENCE</scope>
    <source>
        <strain evidence="2">LIQ254RAFAR</strain>
    </source>
</reference>
<feature type="compositionally biased region" description="Polar residues" evidence="1">
    <location>
        <begin position="334"/>
        <end position="348"/>
    </location>
</feature>
<dbReference type="AlphaFoldDB" id="A0AA43U043"/>
<organism evidence="2 3">
    <name type="scientific">Ramalina farinacea</name>
    <dbReference type="NCBI Taxonomy" id="258253"/>
    <lineage>
        <taxon>Eukaryota</taxon>
        <taxon>Fungi</taxon>
        <taxon>Dikarya</taxon>
        <taxon>Ascomycota</taxon>
        <taxon>Pezizomycotina</taxon>
        <taxon>Lecanoromycetes</taxon>
        <taxon>OSLEUM clade</taxon>
        <taxon>Lecanoromycetidae</taxon>
        <taxon>Lecanorales</taxon>
        <taxon>Lecanorineae</taxon>
        <taxon>Ramalinaceae</taxon>
        <taxon>Ramalina</taxon>
    </lineage>
</organism>
<name>A0AA43U043_9LECA</name>
<feature type="compositionally biased region" description="Basic residues" evidence="1">
    <location>
        <begin position="562"/>
        <end position="573"/>
    </location>
</feature>
<evidence type="ECO:0000256" key="1">
    <source>
        <dbReference type="SAM" id="MobiDB-lite"/>
    </source>
</evidence>
<sequence length="898" mass="97505">MSDCAQRLEIVHAVSETVDQLYQKSVEPKPTPKDAPKPKAPSKPTKKEHPAFNINPKIAKGFLERLQAGKEFETGHLGRPIYEEEENHAAVHFAPAQEQYSQWKDIEEYEEKVEVPSDRAESWADKLRRKQNIANGIVEEQTPKGSRGQSLLDDLPLTPASNDANQVFLLSDQKNITNVAEKLNITVKSPNELSKAFLKNQIPVNLESSGELEREFHVGPPKPRAPIKNTAVVGPLPQMAPPTSLPNGHLNGVIQDEKMFKNSETVLKNDPSKETQRARPTMMARSSSGLSSQRVSPHKVESAGARIPLRGDSSVTFSSASKSPWNRPPVENANLKTSPEETMQSSQPSVAAIVDNEVAASTGAHQEQPDRDSSSRTLTTQPPHGNVWARSFADALSGNQTRRLLNNQPLSDLSTPVRIATPVEQKVTQTASSETAPDIKANDEDDAKPKEAPEKVTSEMDSDEEIVVFQPKRLSAQRKPAHQTSRPVTPNVQIEPAKPMQSSRQPAPKLHSSPRPEAASSGSSSEKQAARPKSSDGPAPVIIDPDSFGRDFAVNTNSLPKNGKRSMRARHSPRPSVQNTVFTPSRPSSSHRQQRSSPKRASPKPSPKPRHITPMETTAQKDSQPAPQPPIGTPRSPMLSMQNLAPPVEVRAHTLNASTPPPVEQSRAPTLNVNAPIFQPAKTSPLQSSTTPHRPAHPSAAQLGPIGSGRPSSKASRHQSPALDAPPAPPVEAKQHGSLLVRDSKQVDTIAHTVPQDVSAPRNPAASRPEAMQRQAPESTAKAAPGPRFPQKQFVPPQAGSQSLSRNPNLGQRPPRAPAAPQGNGMNGPSRGYQLPPRGRGMQRPAKPTLFEPDLDHTRAFQPDTFEPRKNAVPDVQYVLKSGSTREQARGKGKLWVG</sequence>
<feature type="compositionally biased region" description="Basic residues" evidence="1">
    <location>
        <begin position="592"/>
        <end position="611"/>
    </location>
</feature>
<feature type="compositionally biased region" description="Basic and acidic residues" evidence="1">
    <location>
        <begin position="447"/>
        <end position="458"/>
    </location>
</feature>
<feature type="compositionally biased region" description="Polar residues" evidence="1">
    <location>
        <begin position="482"/>
        <end position="492"/>
    </location>
</feature>
<feature type="region of interest" description="Disordered" evidence="1">
    <location>
        <begin position="423"/>
        <end position="873"/>
    </location>
</feature>
<protein>
    <submittedName>
        <fullName evidence="2">Uncharacterized protein</fullName>
    </submittedName>
</protein>
<dbReference type="EMBL" id="JAPUFD010000013">
    <property type="protein sequence ID" value="MDI1490952.1"/>
    <property type="molecule type" value="Genomic_DNA"/>
</dbReference>
<keyword evidence="3" id="KW-1185">Reference proteome</keyword>
<comment type="caution">
    <text evidence="2">The sequence shown here is derived from an EMBL/GenBank/DDBJ whole genome shotgun (WGS) entry which is preliminary data.</text>
</comment>
<feature type="compositionally biased region" description="Polar residues" evidence="1">
    <location>
        <begin position="426"/>
        <end position="435"/>
    </location>
</feature>
<feature type="region of interest" description="Disordered" evidence="1">
    <location>
        <begin position="134"/>
        <end position="158"/>
    </location>
</feature>
<feature type="region of interest" description="Disordered" evidence="1">
    <location>
        <begin position="19"/>
        <end position="53"/>
    </location>
</feature>
<gene>
    <name evidence="2" type="ORF">OHK93_002157</name>
</gene>
<evidence type="ECO:0000313" key="3">
    <source>
        <dbReference type="Proteomes" id="UP001161017"/>
    </source>
</evidence>
<evidence type="ECO:0000313" key="2">
    <source>
        <dbReference type="EMBL" id="MDI1490952.1"/>
    </source>
</evidence>
<feature type="region of interest" description="Disordered" evidence="1">
    <location>
        <begin position="262"/>
        <end position="348"/>
    </location>
</feature>